<dbReference type="PROSITE" id="PS00211">
    <property type="entry name" value="ABC_TRANSPORTER_1"/>
    <property type="match status" value="1"/>
</dbReference>
<dbReference type="AlphaFoldDB" id="A0A848J8K5"/>
<dbReference type="SMART" id="SM00382">
    <property type="entry name" value="AAA"/>
    <property type="match status" value="1"/>
</dbReference>
<keyword evidence="2" id="KW-0547">Nucleotide-binding</keyword>
<proteinExistence type="predicted"/>
<dbReference type="InterPro" id="IPR003593">
    <property type="entry name" value="AAA+_ATPase"/>
</dbReference>
<dbReference type="PROSITE" id="PS50893">
    <property type="entry name" value="ABC_TRANSPORTER_2"/>
    <property type="match status" value="1"/>
</dbReference>
<feature type="domain" description="ABC transporter" evidence="4">
    <location>
        <begin position="4"/>
        <end position="238"/>
    </location>
</feature>
<evidence type="ECO:0000313" key="5">
    <source>
        <dbReference type="EMBL" id="NMM49392.1"/>
    </source>
</evidence>
<accession>A0A848J8K5</accession>
<keyword evidence="6" id="KW-1185">Reference proteome</keyword>
<dbReference type="InterPro" id="IPR017871">
    <property type="entry name" value="ABC_transporter-like_CS"/>
</dbReference>
<dbReference type="PANTHER" id="PTHR42781:SF4">
    <property type="entry name" value="SPERMIDINE_PUTRESCINE IMPORT ATP-BINDING PROTEIN POTA"/>
    <property type="match status" value="1"/>
</dbReference>
<sequence>MSQYSFRDISKVYFGENLAAVRGASIDLNEGEVVGVIGPSGSGKSTLLKLIGGFIESDSGEFYQEGEKLPSVEDLLIPGFDGVKYLRQDFKLDPNDTVARRLKFALRHYNQEFIEERYAELIDLTQLRPYESKICKLLSGGQRQRLALAVAIAEFPELLLMDEPFSQLDRGNKLRLITALREYLRNNKITSVIVTHHPEELFGLADRIIVMKDGVFIESGTPENIYLSPKYKITAELFGPVNWMSDKNGVYKGSRWEDTFLKLEKSSNSKPALIKEKVFAGNSFLYTFELDGEEYHAFSEEAYELDSVIHVEFDLDKSLSVRK</sequence>
<dbReference type="GO" id="GO:0005524">
    <property type="term" value="F:ATP binding"/>
    <property type="evidence" value="ECO:0007669"/>
    <property type="project" value="UniProtKB-KW"/>
</dbReference>
<gene>
    <name evidence="5" type="ORF">HH304_13355</name>
</gene>
<dbReference type="GO" id="GO:0016887">
    <property type="term" value="F:ATP hydrolysis activity"/>
    <property type="evidence" value="ECO:0007669"/>
    <property type="project" value="InterPro"/>
</dbReference>
<organism evidence="5 6">
    <name type="scientific">Marinigracilibium pacificum</name>
    <dbReference type="NCBI Taxonomy" id="2729599"/>
    <lineage>
        <taxon>Bacteria</taxon>
        <taxon>Pseudomonadati</taxon>
        <taxon>Bacteroidota</taxon>
        <taxon>Cytophagia</taxon>
        <taxon>Cytophagales</taxon>
        <taxon>Flammeovirgaceae</taxon>
        <taxon>Marinigracilibium</taxon>
    </lineage>
</organism>
<evidence type="ECO:0000256" key="1">
    <source>
        <dbReference type="ARBA" id="ARBA00022448"/>
    </source>
</evidence>
<evidence type="ECO:0000256" key="2">
    <source>
        <dbReference type="ARBA" id="ARBA00022741"/>
    </source>
</evidence>
<name>A0A848J8K5_9BACT</name>
<dbReference type="Gene3D" id="3.40.50.300">
    <property type="entry name" value="P-loop containing nucleotide triphosphate hydrolases"/>
    <property type="match status" value="1"/>
</dbReference>
<protein>
    <submittedName>
        <fullName evidence="5">ABC transporter ATP-binding protein</fullName>
    </submittedName>
</protein>
<dbReference type="InterPro" id="IPR003439">
    <property type="entry name" value="ABC_transporter-like_ATP-bd"/>
</dbReference>
<dbReference type="Proteomes" id="UP000559010">
    <property type="component" value="Unassembled WGS sequence"/>
</dbReference>
<dbReference type="InterPro" id="IPR050093">
    <property type="entry name" value="ABC_SmlMolc_Importer"/>
</dbReference>
<evidence type="ECO:0000313" key="6">
    <source>
        <dbReference type="Proteomes" id="UP000559010"/>
    </source>
</evidence>
<dbReference type="EMBL" id="JABBNU010000008">
    <property type="protein sequence ID" value="NMM49392.1"/>
    <property type="molecule type" value="Genomic_DNA"/>
</dbReference>
<comment type="caution">
    <text evidence="5">The sequence shown here is derived from an EMBL/GenBank/DDBJ whole genome shotgun (WGS) entry which is preliminary data.</text>
</comment>
<keyword evidence="3 5" id="KW-0067">ATP-binding</keyword>
<dbReference type="SUPFAM" id="SSF52540">
    <property type="entry name" value="P-loop containing nucleoside triphosphate hydrolases"/>
    <property type="match status" value="1"/>
</dbReference>
<evidence type="ECO:0000259" key="4">
    <source>
        <dbReference type="PROSITE" id="PS50893"/>
    </source>
</evidence>
<dbReference type="Pfam" id="PF00005">
    <property type="entry name" value="ABC_tran"/>
    <property type="match status" value="1"/>
</dbReference>
<dbReference type="InterPro" id="IPR027417">
    <property type="entry name" value="P-loop_NTPase"/>
</dbReference>
<dbReference type="RefSeq" id="WP_169682475.1">
    <property type="nucleotide sequence ID" value="NZ_JABBNU010000008.1"/>
</dbReference>
<dbReference type="PANTHER" id="PTHR42781">
    <property type="entry name" value="SPERMIDINE/PUTRESCINE IMPORT ATP-BINDING PROTEIN POTA"/>
    <property type="match status" value="1"/>
</dbReference>
<evidence type="ECO:0000256" key="3">
    <source>
        <dbReference type="ARBA" id="ARBA00022840"/>
    </source>
</evidence>
<keyword evidence="1" id="KW-0813">Transport</keyword>
<reference evidence="5 6" key="1">
    <citation type="submission" date="2020-04" db="EMBL/GenBank/DDBJ databases">
        <title>Flammeovirgaceae bacterium KN852 isolated from deep sea.</title>
        <authorList>
            <person name="Zhang D.-C."/>
        </authorList>
    </citation>
    <scope>NUCLEOTIDE SEQUENCE [LARGE SCALE GENOMIC DNA]</scope>
    <source>
        <strain evidence="5 6">KN852</strain>
    </source>
</reference>